<accession>A0AAW0F7Y4</accession>
<evidence type="ECO:0000256" key="7">
    <source>
        <dbReference type="RuleBase" id="RU362125"/>
    </source>
</evidence>
<dbReference type="Pfam" id="PF00441">
    <property type="entry name" value="Acyl-CoA_dh_1"/>
    <property type="match status" value="1"/>
</dbReference>
<evidence type="ECO:0000256" key="5">
    <source>
        <dbReference type="ARBA" id="ARBA00022827"/>
    </source>
</evidence>
<dbReference type="SUPFAM" id="SSF56645">
    <property type="entry name" value="Acyl-CoA dehydrogenase NM domain-like"/>
    <property type="match status" value="1"/>
</dbReference>
<evidence type="ECO:0000256" key="4">
    <source>
        <dbReference type="ARBA" id="ARBA00022630"/>
    </source>
</evidence>
<organism evidence="11 12">
    <name type="scientific">Novymonas esmeraldas</name>
    <dbReference type="NCBI Taxonomy" id="1808958"/>
    <lineage>
        <taxon>Eukaryota</taxon>
        <taxon>Discoba</taxon>
        <taxon>Euglenozoa</taxon>
        <taxon>Kinetoplastea</taxon>
        <taxon>Metakinetoplastina</taxon>
        <taxon>Trypanosomatida</taxon>
        <taxon>Trypanosomatidae</taxon>
        <taxon>Novymonas</taxon>
    </lineage>
</organism>
<dbReference type="FunFam" id="1.10.540.10:FF:000010">
    <property type="entry name" value="Medium-chain specific acyl-CoA dehydrogenase, mitochondrial"/>
    <property type="match status" value="1"/>
</dbReference>
<dbReference type="SUPFAM" id="SSF47203">
    <property type="entry name" value="Acyl-CoA dehydrogenase C-terminal domain-like"/>
    <property type="match status" value="1"/>
</dbReference>
<dbReference type="PANTHER" id="PTHR48083:SF2">
    <property type="entry name" value="MEDIUM-CHAIN SPECIFIC ACYL-COA DEHYDROGENASE, MITOCHONDRIAL"/>
    <property type="match status" value="1"/>
</dbReference>
<evidence type="ECO:0000256" key="2">
    <source>
        <dbReference type="ARBA" id="ARBA00009347"/>
    </source>
</evidence>
<proteinExistence type="inferred from homology"/>
<dbReference type="PROSITE" id="PS00072">
    <property type="entry name" value="ACYL_COA_DH_1"/>
    <property type="match status" value="1"/>
</dbReference>
<evidence type="ECO:0000259" key="8">
    <source>
        <dbReference type="Pfam" id="PF00441"/>
    </source>
</evidence>
<dbReference type="InterPro" id="IPR009075">
    <property type="entry name" value="AcylCo_DH/oxidase_C"/>
</dbReference>
<dbReference type="Gene3D" id="2.40.110.10">
    <property type="entry name" value="Butyryl-CoA Dehydrogenase, subunit A, domain 2"/>
    <property type="match status" value="1"/>
</dbReference>
<dbReference type="FunFam" id="2.40.110.10:FF:000001">
    <property type="entry name" value="Acyl-CoA dehydrogenase, mitochondrial"/>
    <property type="match status" value="1"/>
</dbReference>
<dbReference type="InterPro" id="IPR006089">
    <property type="entry name" value="Acyl-CoA_DH_CS"/>
</dbReference>
<sequence length="416" mass="45002">MRHTAPSLMSRRSALLLAAKSTDTSVFHGASMPSAQSAAGLSFGLTDQQLQYQATARSFGAEKMIPVAAEYDRTMQYPHAVFKQAWELGLTSMHIPEKYGGLGASVMDGLIVQEELAYACSGMATAFEANNLAEAPLLVAGSDALNTKYLGRMVEEPLLAAYCVTEPSGGSDVAGMKTTARKQGDRWVINGNKMWITNGGVANWYFVLARTEGGYTGFIVDADAPGVTRGDKEVMLGQRCSDTRGVSFENVAVPEENVVGEVGKGFHVAMKAFDFTRPPVAIGAVGLARRATDEATKYARERVAMGKPIAQHQSIAFMLAEMAAGVEACRLLTYRAGWEIDQGRRNTYFASCAKMMAAELGERCATNAVQIFGGNGYNTGYPVEKLYRDCKIFSIYEGTTQIQHEVISRYVTGMRS</sequence>
<dbReference type="InterPro" id="IPR006311">
    <property type="entry name" value="TAT_signal"/>
</dbReference>
<evidence type="ECO:0000256" key="1">
    <source>
        <dbReference type="ARBA" id="ARBA00001974"/>
    </source>
</evidence>
<comment type="caution">
    <text evidence="11">The sequence shown here is derived from an EMBL/GenBank/DDBJ whole genome shotgun (WGS) entry which is preliminary data.</text>
</comment>
<dbReference type="GO" id="GO:0050660">
    <property type="term" value="F:flavin adenine dinucleotide binding"/>
    <property type="evidence" value="ECO:0007669"/>
    <property type="project" value="InterPro"/>
</dbReference>
<dbReference type="Pfam" id="PF02771">
    <property type="entry name" value="Acyl-CoA_dh_N"/>
    <property type="match status" value="1"/>
</dbReference>
<dbReference type="Proteomes" id="UP001430356">
    <property type="component" value="Unassembled WGS sequence"/>
</dbReference>
<dbReference type="EMBL" id="JAECZO010000015">
    <property type="protein sequence ID" value="KAK7201446.1"/>
    <property type="molecule type" value="Genomic_DNA"/>
</dbReference>
<dbReference type="PANTHER" id="PTHR48083">
    <property type="entry name" value="MEDIUM-CHAIN SPECIFIC ACYL-COA DEHYDROGENASE, MITOCHONDRIAL-RELATED"/>
    <property type="match status" value="1"/>
</dbReference>
<keyword evidence="6 7" id="KW-0560">Oxidoreductase</keyword>
<evidence type="ECO:0000259" key="9">
    <source>
        <dbReference type="Pfam" id="PF02770"/>
    </source>
</evidence>
<dbReference type="InterPro" id="IPR013786">
    <property type="entry name" value="AcylCoA_DH/ox_N"/>
</dbReference>
<dbReference type="AlphaFoldDB" id="A0AAW0F7Y4"/>
<comment type="cofactor">
    <cofactor evidence="1 7">
        <name>FAD</name>
        <dbReference type="ChEBI" id="CHEBI:57692"/>
    </cofactor>
</comment>
<evidence type="ECO:0000259" key="10">
    <source>
        <dbReference type="Pfam" id="PF02771"/>
    </source>
</evidence>
<dbReference type="InterPro" id="IPR006091">
    <property type="entry name" value="Acyl-CoA_Oxase/DH_mid-dom"/>
</dbReference>
<dbReference type="InterPro" id="IPR037069">
    <property type="entry name" value="AcylCoA_DH/ox_N_sf"/>
</dbReference>
<dbReference type="Pfam" id="PF02770">
    <property type="entry name" value="Acyl-CoA_dh_M"/>
    <property type="match status" value="1"/>
</dbReference>
<dbReference type="FunFam" id="1.20.140.10:FF:000011">
    <property type="entry name" value="Medium-chain specific acyl-CoA dehydrogenase, mitochondrial"/>
    <property type="match status" value="1"/>
</dbReference>
<dbReference type="InterPro" id="IPR046373">
    <property type="entry name" value="Acyl-CoA_Oxase/DH_mid-dom_sf"/>
</dbReference>
<dbReference type="PROSITE" id="PS51318">
    <property type="entry name" value="TAT"/>
    <property type="match status" value="1"/>
</dbReference>
<evidence type="ECO:0000313" key="12">
    <source>
        <dbReference type="Proteomes" id="UP001430356"/>
    </source>
</evidence>
<keyword evidence="5 7" id="KW-0274">FAD</keyword>
<name>A0AAW0F7Y4_9TRYP</name>
<evidence type="ECO:0000313" key="11">
    <source>
        <dbReference type="EMBL" id="KAK7201446.1"/>
    </source>
</evidence>
<dbReference type="GO" id="GO:0051793">
    <property type="term" value="P:medium-chain fatty acid catabolic process"/>
    <property type="evidence" value="ECO:0007669"/>
    <property type="project" value="TreeGrafter"/>
</dbReference>
<evidence type="ECO:0000256" key="3">
    <source>
        <dbReference type="ARBA" id="ARBA00019125"/>
    </source>
</evidence>
<dbReference type="GO" id="GO:0005739">
    <property type="term" value="C:mitochondrion"/>
    <property type="evidence" value="ECO:0007669"/>
    <property type="project" value="TreeGrafter"/>
</dbReference>
<reference evidence="11 12" key="1">
    <citation type="journal article" date="2021" name="MBio">
        <title>A New Model Trypanosomatid, Novymonas esmeraldas: Genomic Perception of Its 'Candidatus Pandoraea novymonadis' Endosymbiont.</title>
        <authorList>
            <person name="Zakharova A."/>
            <person name="Saura A."/>
            <person name="Butenko A."/>
            <person name="Podesvova L."/>
            <person name="Warmusova S."/>
            <person name="Kostygov A.Y."/>
            <person name="Nenarokova A."/>
            <person name="Lukes J."/>
            <person name="Opperdoes F.R."/>
            <person name="Yurchenko V."/>
        </authorList>
    </citation>
    <scope>NUCLEOTIDE SEQUENCE [LARGE SCALE GENOMIC DNA]</scope>
    <source>
        <strain evidence="11 12">E262AT.01</strain>
    </source>
</reference>
<feature type="domain" description="Acyl-CoA dehydrogenase/oxidase N-terminal" evidence="10">
    <location>
        <begin position="46"/>
        <end position="155"/>
    </location>
</feature>
<dbReference type="GO" id="GO:0070991">
    <property type="term" value="F:medium-chain fatty acyl-CoA dehydrogenase activity"/>
    <property type="evidence" value="ECO:0007669"/>
    <property type="project" value="TreeGrafter"/>
</dbReference>
<feature type="domain" description="Acyl-CoA dehydrogenase/oxidase C-terminal" evidence="8">
    <location>
        <begin position="263"/>
        <end position="410"/>
    </location>
</feature>
<dbReference type="Gene3D" id="1.20.140.10">
    <property type="entry name" value="Butyryl-CoA Dehydrogenase, subunit A, domain 3"/>
    <property type="match status" value="1"/>
</dbReference>
<dbReference type="Gene3D" id="1.10.540.10">
    <property type="entry name" value="Acyl-CoA dehydrogenase/oxidase, N-terminal domain"/>
    <property type="match status" value="1"/>
</dbReference>
<feature type="domain" description="Acyl-CoA oxidase/dehydrogenase middle" evidence="9">
    <location>
        <begin position="161"/>
        <end position="251"/>
    </location>
</feature>
<keyword evidence="12" id="KW-1185">Reference proteome</keyword>
<dbReference type="InterPro" id="IPR036250">
    <property type="entry name" value="AcylCo_DH-like_C"/>
</dbReference>
<keyword evidence="4 7" id="KW-0285">Flavoprotein</keyword>
<comment type="similarity">
    <text evidence="2 7">Belongs to the acyl-CoA dehydrogenase family.</text>
</comment>
<gene>
    <name evidence="11" type="ORF">NESM_000207400</name>
</gene>
<protein>
    <recommendedName>
        <fullName evidence="3">Medium-chain specific acyl-CoA dehydrogenase, mitochondrial</fullName>
    </recommendedName>
</protein>
<dbReference type="InterPro" id="IPR050741">
    <property type="entry name" value="Acyl-CoA_dehydrogenase"/>
</dbReference>
<evidence type="ECO:0000256" key="6">
    <source>
        <dbReference type="ARBA" id="ARBA00023002"/>
    </source>
</evidence>
<dbReference type="InterPro" id="IPR009100">
    <property type="entry name" value="AcylCoA_DH/oxidase_NM_dom_sf"/>
</dbReference>